<keyword evidence="2 5" id="KW-0732">Signal</keyword>
<proteinExistence type="inferred from homology"/>
<evidence type="ECO:0000313" key="7">
    <source>
        <dbReference type="Proteomes" id="UP000634668"/>
    </source>
</evidence>
<dbReference type="Proteomes" id="UP000634668">
    <property type="component" value="Unassembled WGS sequence"/>
</dbReference>
<dbReference type="GO" id="GO:0051082">
    <property type="term" value="F:unfolded protein binding"/>
    <property type="evidence" value="ECO:0007669"/>
    <property type="project" value="InterPro"/>
</dbReference>
<feature type="compositionally biased region" description="Acidic residues" evidence="4">
    <location>
        <begin position="191"/>
        <end position="200"/>
    </location>
</feature>
<dbReference type="InterPro" id="IPR024930">
    <property type="entry name" value="Skp_dom_sf"/>
</dbReference>
<feature type="compositionally biased region" description="Basic and acidic residues" evidence="4">
    <location>
        <begin position="180"/>
        <end position="190"/>
    </location>
</feature>
<evidence type="ECO:0000256" key="3">
    <source>
        <dbReference type="SAM" id="Coils"/>
    </source>
</evidence>
<dbReference type="GO" id="GO:0050821">
    <property type="term" value="P:protein stabilization"/>
    <property type="evidence" value="ECO:0007669"/>
    <property type="project" value="TreeGrafter"/>
</dbReference>
<comment type="caution">
    <text evidence="6">The sequence shown here is derived from an EMBL/GenBank/DDBJ whole genome shotgun (WGS) entry which is preliminary data.</text>
</comment>
<dbReference type="Pfam" id="PF03938">
    <property type="entry name" value="OmpH"/>
    <property type="match status" value="1"/>
</dbReference>
<protein>
    <submittedName>
        <fullName evidence="6">Membrane protein</fullName>
    </submittedName>
</protein>
<dbReference type="EMBL" id="BMWP01000018">
    <property type="protein sequence ID" value="GGW40085.1"/>
    <property type="molecule type" value="Genomic_DNA"/>
</dbReference>
<feature type="region of interest" description="Disordered" evidence="4">
    <location>
        <begin position="246"/>
        <end position="273"/>
    </location>
</feature>
<dbReference type="SMART" id="SM00935">
    <property type="entry name" value="OmpH"/>
    <property type="match status" value="1"/>
</dbReference>
<organism evidence="6 7">
    <name type="scientific">Arenibacter certesii</name>
    <dbReference type="NCBI Taxonomy" id="228955"/>
    <lineage>
        <taxon>Bacteria</taxon>
        <taxon>Pseudomonadati</taxon>
        <taxon>Bacteroidota</taxon>
        <taxon>Flavobacteriia</taxon>
        <taxon>Flavobacteriales</taxon>
        <taxon>Flavobacteriaceae</taxon>
        <taxon>Arenibacter</taxon>
    </lineage>
</organism>
<reference evidence="6" key="2">
    <citation type="submission" date="2020-09" db="EMBL/GenBank/DDBJ databases">
        <authorList>
            <person name="Sun Q."/>
            <person name="Kim S."/>
        </authorList>
    </citation>
    <scope>NUCLEOTIDE SEQUENCE</scope>
    <source>
        <strain evidence="6">KCTC 12113</strain>
    </source>
</reference>
<comment type="similarity">
    <text evidence="1">Belongs to the Skp family.</text>
</comment>
<evidence type="ECO:0000256" key="5">
    <source>
        <dbReference type="SAM" id="SignalP"/>
    </source>
</evidence>
<gene>
    <name evidence="6" type="primary">skp</name>
    <name evidence="6" type="ORF">GCM10007383_26040</name>
</gene>
<keyword evidence="3" id="KW-0175">Coiled coil</keyword>
<evidence type="ECO:0000256" key="4">
    <source>
        <dbReference type="SAM" id="MobiDB-lite"/>
    </source>
</evidence>
<dbReference type="PANTHER" id="PTHR35089">
    <property type="entry name" value="CHAPERONE PROTEIN SKP"/>
    <property type="match status" value="1"/>
</dbReference>
<feature type="signal peptide" evidence="5">
    <location>
        <begin position="1"/>
        <end position="22"/>
    </location>
</feature>
<dbReference type="Gene3D" id="3.30.910.20">
    <property type="entry name" value="Skp domain"/>
    <property type="match status" value="1"/>
</dbReference>
<dbReference type="InterPro" id="IPR005632">
    <property type="entry name" value="Chaperone_Skp"/>
</dbReference>
<dbReference type="SUPFAM" id="SSF111384">
    <property type="entry name" value="OmpH-like"/>
    <property type="match status" value="1"/>
</dbReference>
<sequence>MKINGKLLVVLFIALTTANLTAQRGVRIGYVDMEYILENVDEYREANEQLANRVQRWKQELEKEKSEIEQMKKDLMAEKVLLTAELIAEREEEIQILEKEMLEYQQNRFGPSGDLVLQKRRLIQPIQDQVFNEVQKIGANKKYDFIFDKSADVVMLYSEKRHDISDLVLRGISRTRKISAPEKKDSRTDFNDFEDEEEEVSGALLDRQERAKQAEEARNKTADERRAEQLRIREERKKAYEARRKQLLEEREAKRQKEGEKRSGKKDDEETGS</sequence>
<reference evidence="6" key="1">
    <citation type="journal article" date="2014" name="Int. J. Syst. Evol. Microbiol.">
        <title>Complete genome sequence of Corynebacterium casei LMG S-19264T (=DSM 44701T), isolated from a smear-ripened cheese.</title>
        <authorList>
            <consortium name="US DOE Joint Genome Institute (JGI-PGF)"/>
            <person name="Walter F."/>
            <person name="Albersmeier A."/>
            <person name="Kalinowski J."/>
            <person name="Ruckert C."/>
        </authorList>
    </citation>
    <scope>NUCLEOTIDE SEQUENCE</scope>
    <source>
        <strain evidence="6">KCTC 12113</strain>
    </source>
</reference>
<name>A0A918J2S2_9FLAO</name>
<dbReference type="GO" id="GO:0005829">
    <property type="term" value="C:cytosol"/>
    <property type="evidence" value="ECO:0007669"/>
    <property type="project" value="TreeGrafter"/>
</dbReference>
<evidence type="ECO:0000256" key="1">
    <source>
        <dbReference type="ARBA" id="ARBA00009091"/>
    </source>
</evidence>
<dbReference type="AlphaFoldDB" id="A0A918J2S2"/>
<accession>A0A918J2S2</accession>
<evidence type="ECO:0000256" key="2">
    <source>
        <dbReference type="ARBA" id="ARBA00022729"/>
    </source>
</evidence>
<keyword evidence="7" id="KW-1185">Reference proteome</keyword>
<feature type="chain" id="PRO_5038036676" evidence="5">
    <location>
        <begin position="23"/>
        <end position="273"/>
    </location>
</feature>
<evidence type="ECO:0000313" key="6">
    <source>
        <dbReference type="EMBL" id="GGW40085.1"/>
    </source>
</evidence>
<feature type="compositionally biased region" description="Basic and acidic residues" evidence="4">
    <location>
        <begin position="206"/>
        <end position="232"/>
    </location>
</feature>
<feature type="region of interest" description="Disordered" evidence="4">
    <location>
        <begin position="180"/>
        <end position="232"/>
    </location>
</feature>
<dbReference type="PANTHER" id="PTHR35089:SF1">
    <property type="entry name" value="CHAPERONE PROTEIN SKP"/>
    <property type="match status" value="1"/>
</dbReference>
<feature type="coiled-coil region" evidence="3">
    <location>
        <begin position="33"/>
        <end position="107"/>
    </location>
</feature>